<accession>A0ABN2UNE0</accession>
<dbReference type="InterPro" id="IPR036388">
    <property type="entry name" value="WH-like_DNA-bd_sf"/>
</dbReference>
<dbReference type="Gene3D" id="1.10.10.10">
    <property type="entry name" value="Winged helix-like DNA-binding domain superfamily/Winged helix DNA-binding domain"/>
    <property type="match status" value="1"/>
</dbReference>
<evidence type="ECO:0000259" key="4">
    <source>
        <dbReference type="PROSITE" id="PS50043"/>
    </source>
</evidence>
<reference evidence="5 6" key="1">
    <citation type="journal article" date="2019" name="Int. J. Syst. Evol. Microbiol.">
        <title>The Global Catalogue of Microorganisms (GCM) 10K type strain sequencing project: providing services to taxonomists for standard genome sequencing and annotation.</title>
        <authorList>
            <consortium name="The Broad Institute Genomics Platform"/>
            <consortium name="The Broad Institute Genome Sequencing Center for Infectious Disease"/>
            <person name="Wu L."/>
            <person name="Ma J."/>
        </authorList>
    </citation>
    <scope>NUCLEOTIDE SEQUENCE [LARGE SCALE GENOMIC DNA]</scope>
    <source>
        <strain evidence="5 6">JCM 16014</strain>
    </source>
</reference>
<keyword evidence="3" id="KW-0804">Transcription</keyword>
<dbReference type="PROSITE" id="PS50043">
    <property type="entry name" value="HTH_LUXR_2"/>
    <property type="match status" value="1"/>
</dbReference>
<keyword evidence="2" id="KW-0238">DNA-binding</keyword>
<dbReference type="InterPro" id="IPR039420">
    <property type="entry name" value="WalR-like"/>
</dbReference>
<protein>
    <recommendedName>
        <fullName evidence="4">HTH luxR-type domain-containing protein</fullName>
    </recommendedName>
</protein>
<feature type="domain" description="HTH luxR-type" evidence="4">
    <location>
        <begin position="515"/>
        <end position="579"/>
    </location>
</feature>
<evidence type="ECO:0000256" key="3">
    <source>
        <dbReference type="ARBA" id="ARBA00023163"/>
    </source>
</evidence>
<proteinExistence type="predicted"/>
<dbReference type="PANTHER" id="PTHR43214">
    <property type="entry name" value="TWO-COMPONENT RESPONSE REGULATOR"/>
    <property type="match status" value="1"/>
</dbReference>
<dbReference type="PANTHER" id="PTHR43214:SF41">
    <property type="entry name" value="NITRATE_NITRITE RESPONSE REGULATOR PROTEIN NARP"/>
    <property type="match status" value="1"/>
</dbReference>
<evidence type="ECO:0000256" key="2">
    <source>
        <dbReference type="ARBA" id="ARBA00023125"/>
    </source>
</evidence>
<name>A0ABN2UNE0_9ACTN</name>
<gene>
    <name evidence="5" type="ORF">GCM10009839_48370</name>
</gene>
<dbReference type="RefSeq" id="WP_344667933.1">
    <property type="nucleotide sequence ID" value="NZ_BAAAQN010000030.1"/>
</dbReference>
<dbReference type="SUPFAM" id="SSF46894">
    <property type="entry name" value="C-terminal effector domain of the bipartite response regulators"/>
    <property type="match status" value="1"/>
</dbReference>
<dbReference type="PROSITE" id="PS00622">
    <property type="entry name" value="HTH_LUXR_1"/>
    <property type="match status" value="1"/>
</dbReference>
<keyword evidence="1" id="KW-0805">Transcription regulation</keyword>
<dbReference type="SMART" id="SM00421">
    <property type="entry name" value="HTH_LUXR"/>
    <property type="match status" value="1"/>
</dbReference>
<keyword evidence="6" id="KW-1185">Reference proteome</keyword>
<dbReference type="CDD" id="cd06170">
    <property type="entry name" value="LuxR_C_like"/>
    <property type="match status" value="1"/>
</dbReference>
<dbReference type="EMBL" id="BAAAQN010000030">
    <property type="protein sequence ID" value="GAA2040543.1"/>
    <property type="molecule type" value="Genomic_DNA"/>
</dbReference>
<dbReference type="InterPro" id="IPR016032">
    <property type="entry name" value="Sig_transdc_resp-reg_C-effctor"/>
</dbReference>
<evidence type="ECO:0000256" key="1">
    <source>
        <dbReference type="ARBA" id="ARBA00023015"/>
    </source>
</evidence>
<dbReference type="Pfam" id="PF00196">
    <property type="entry name" value="GerE"/>
    <property type="match status" value="1"/>
</dbReference>
<dbReference type="InterPro" id="IPR000792">
    <property type="entry name" value="Tscrpt_reg_LuxR_C"/>
</dbReference>
<dbReference type="PRINTS" id="PR00038">
    <property type="entry name" value="HTHLUXR"/>
</dbReference>
<comment type="caution">
    <text evidence="5">The sequence shown here is derived from an EMBL/GenBank/DDBJ whole genome shotgun (WGS) entry which is preliminary data.</text>
</comment>
<sequence>MNETDVATAPEFRTLLGTAWELGGAGREPDEEVAALFEHAADVFHRRGDCSGAVTAFTRAAELSAAATPRARRYGKAALVSGAVVGDLRAAESLLTGAGPAGTGPAAPPEATLADSTMVMFSDGDADAAHRLLLAAVEASDPAAGDPATTEAMLGTLLLICHNSGRAELWETFETYLAKAGHDRYGTWWTRAVLSSNPTRLDAAALDELDADIRALSQNRDIAEILRLGSAAAFVDRLPGCRRALRRVARLAAGAGAAVSVIYADIELAMEAHATGQWAEAWDRGQEAARLADERGQRLLCLEARAVLAAVAADRGDAGPARAYIDEATAWAVPRGAGFLLGSARHAEVRLAVATGDFEAAYRAATRISPAGLLAPYETYALFVHLDLIEAALHTDRPDQAAAHSAAVHASGLARISPRQRMLVTAGRALVADDDEAVSLFEAALEVEGTSPWPFDVARVQLLFGERLRRMREAARARVHLETAIEVFERLGAAPWSARAAGELRATGQVRVRRSFGTNEALTPQELEIALLAAAGLSNKQIGTRLLLSHRTVGAHLYRVFPKLGINSRAALRDALAAR</sequence>
<evidence type="ECO:0000313" key="6">
    <source>
        <dbReference type="Proteomes" id="UP001500751"/>
    </source>
</evidence>
<dbReference type="Proteomes" id="UP001500751">
    <property type="component" value="Unassembled WGS sequence"/>
</dbReference>
<organism evidence="5 6">
    <name type="scientific">Catenulispora yoronensis</name>
    <dbReference type="NCBI Taxonomy" id="450799"/>
    <lineage>
        <taxon>Bacteria</taxon>
        <taxon>Bacillati</taxon>
        <taxon>Actinomycetota</taxon>
        <taxon>Actinomycetes</taxon>
        <taxon>Catenulisporales</taxon>
        <taxon>Catenulisporaceae</taxon>
        <taxon>Catenulispora</taxon>
    </lineage>
</organism>
<evidence type="ECO:0000313" key="5">
    <source>
        <dbReference type="EMBL" id="GAA2040543.1"/>
    </source>
</evidence>